<dbReference type="OrthoDB" id="9798929at2"/>
<evidence type="ECO:0000256" key="3">
    <source>
        <dbReference type="ARBA" id="ARBA00023125"/>
    </source>
</evidence>
<dbReference type="PANTHER" id="PTHR30408:SF13">
    <property type="entry name" value="TYPE I RESTRICTION ENZYME HINDI SPECIFICITY SUBUNIT"/>
    <property type="match status" value="1"/>
</dbReference>
<keyword evidence="3" id="KW-0238">DNA-binding</keyword>
<dbReference type="Gene3D" id="3.90.220.20">
    <property type="entry name" value="DNA methylase specificity domains"/>
    <property type="match status" value="1"/>
</dbReference>
<accession>A0A4Y3HVD5</accession>
<evidence type="ECO:0000313" key="6">
    <source>
        <dbReference type="Proteomes" id="UP000318717"/>
    </source>
</evidence>
<keyword evidence="2" id="KW-0680">Restriction system</keyword>
<gene>
    <name evidence="5" type="ORF">VIN01S_19570</name>
</gene>
<reference evidence="5 6" key="1">
    <citation type="submission" date="2019-06" db="EMBL/GenBank/DDBJ databases">
        <title>Whole genome shotgun sequence of Vibrio inusitatus NBRC 102082.</title>
        <authorList>
            <person name="Hosoyama A."/>
            <person name="Uohara A."/>
            <person name="Ohji S."/>
            <person name="Ichikawa N."/>
        </authorList>
    </citation>
    <scope>NUCLEOTIDE SEQUENCE [LARGE SCALE GENOMIC DNA]</scope>
    <source>
        <strain evidence="5 6">NBRC 102082</strain>
    </source>
</reference>
<evidence type="ECO:0000256" key="2">
    <source>
        <dbReference type="ARBA" id="ARBA00022747"/>
    </source>
</evidence>
<dbReference type="InterPro" id="IPR000055">
    <property type="entry name" value="Restrct_endonuc_typeI_TRD"/>
</dbReference>
<dbReference type="PANTHER" id="PTHR30408">
    <property type="entry name" value="TYPE-1 RESTRICTION ENZYME ECOKI SPECIFICITY PROTEIN"/>
    <property type="match status" value="1"/>
</dbReference>
<dbReference type="AlphaFoldDB" id="A0A4Y3HVD5"/>
<dbReference type="InterPro" id="IPR052021">
    <property type="entry name" value="Type-I_RS_S_subunit"/>
</dbReference>
<proteinExistence type="inferred from homology"/>
<comment type="similarity">
    <text evidence="1">Belongs to the type-I restriction system S methylase family.</text>
</comment>
<name>A0A4Y3HVD5_9VIBR</name>
<keyword evidence="6" id="KW-1185">Reference proteome</keyword>
<dbReference type="RefSeq" id="WP_141345478.1">
    <property type="nucleotide sequence ID" value="NZ_BJLF01000008.1"/>
</dbReference>
<protein>
    <recommendedName>
        <fullName evidence="4">Type I restriction modification DNA specificity domain-containing protein</fullName>
    </recommendedName>
</protein>
<dbReference type="InterPro" id="IPR044946">
    <property type="entry name" value="Restrct_endonuc_typeI_TRD_sf"/>
</dbReference>
<dbReference type="GO" id="GO:0003677">
    <property type="term" value="F:DNA binding"/>
    <property type="evidence" value="ECO:0007669"/>
    <property type="project" value="UniProtKB-KW"/>
</dbReference>
<dbReference type="Proteomes" id="UP000318717">
    <property type="component" value="Unassembled WGS sequence"/>
</dbReference>
<dbReference type="GO" id="GO:0009307">
    <property type="term" value="P:DNA restriction-modification system"/>
    <property type="evidence" value="ECO:0007669"/>
    <property type="project" value="UniProtKB-KW"/>
</dbReference>
<organism evidence="5 6">
    <name type="scientific">Vibrio inusitatus NBRC 102082</name>
    <dbReference type="NCBI Taxonomy" id="1219070"/>
    <lineage>
        <taxon>Bacteria</taxon>
        <taxon>Pseudomonadati</taxon>
        <taxon>Pseudomonadota</taxon>
        <taxon>Gammaproteobacteria</taxon>
        <taxon>Vibrionales</taxon>
        <taxon>Vibrionaceae</taxon>
        <taxon>Vibrio</taxon>
    </lineage>
</organism>
<dbReference type="SUPFAM" id="SSF116734">
    <property type="entry name" value="DNA methylase specificity domain"/>
    <property type="match status" value="1"/>
</dbReference>
<dbReference type="EMBL" id="BJLF01000008">
    <property type="protein sequence ID" value="GEA51153.1"/>
    <property type="molecule type" value="Genomic_DNA"/>
</dbReference>
<evidence type="ECO:0000259" key="4">
    <source>
        <dbReference type="Pfam" id="PF01420"/>
    </source>
</evidence>
<sequence>MKTIEMLCNELTTGATNALFEKTNQKDEKPLYLLTGNSLSSNGEIIEEQLGSVTLKEGKEIQRFLLQQGDVVLLAKGNSIRAGYVTEHIAKLNVIASANFILIRPNNNELLGEVLVAYFNSPAGQSLLDATSTGATIKNISLSNIKKLGVEFPALGKQHEIAELFHASNQAYQATINLAEQQKKAALACISQLIKGAA</sequence>
<feature type="domain" description="Type I restriction modification DNA specificity" evidence="4">
    <location>
        <begin position="22"/>
        <end position="168"/>
    </location>
</feature>
<dbReference type="Pfam" id="PF01420">
    <property type="entry name" value="Methylase_S"/>
    <property type="match status" value="1"/>
</dbReference>
<evidence type="ECO:0000313" key="5">
    <source>
        <dbReference type="EMBL" id="GEA51153.1"/>
    </source>
</evidence>
<comment type="caution">
    <text evidence="5">The sequence shown here is derived from an EMBL/GenBank/DDBJ whole genome shotgun (WGS) entry which is preliminary data.</text>
</comment>
<evidence type="ECO:0000256" key="1">
    <source>
        <dbReference type="ARBA" id="ARBA00010923"/>
    </source>
</evidence>